<sequence length="68" mass="7584">MTLFSMTKRGPFAAKTLTPFGILTLEPALFLGAGVGRFWGTRAEMYWTMMCEAALSHATRFCYLITAK</sequence>
<dbReference type="RefSeq" id="WP_015699874.1">
    <property type="nucleotide sequence ID" value="NZ_CP020943.2"/>
</dbReference>
<gene>
    <name evidence="2" type="ORF">H0Z12_08710</name>
</gene>
<keyword evidence="1" id="KW-1133">Transmembrane helix</keyword>
<name>A0A8A4KN71_PANAN</name>
<evidence type="ECO:0000313" key="2">
    <source>
        <dbReference type="EMBL" id="QTC47616.1"/>
    </source>
</evidence>
<protein>
    <submittedName>
        <fullName evidence="2">Uncharacterized protein</fullName>
    </submittedName>
</protein>
<proteinExistence type="predicted"/>
<accession>A0A8A4KN71</accession>
<dbReference type="EMBL" id="CP059084">
    <property type="protein sequence ID" value="QTC47616.1"/>
    <property type="molecule type" value="Genomic_DNA"/>
</dbReference>
<reference evidence="2" key="1">
    <citation type="submission" date="2020-07" db="EMBL/GenBank/DDBJ databases">
        <title>Genome Sequences for Panteoa spp. that cause Center Rot in Onions.</title>
        <authorList>
            <person name="Asselin J.A."/>
            <person name="Helmann T."/>
            <person name="Beer S."/>
            <person name="Stodghill P."/>
        </authorList>
    </citation>
    <scope>NUCLEOTIDE SEQUENCE</scope>
    <source>
        <strain evidence="2">OC5a</strain>
    </source>
</reference>
<dbReference type="AlphaFoldDB" id="A0A8A4KN71"/>
<keyword evidence="1" id="KW-0812">Transmembrane</keyword>
<evidence type="ECO:0000256" key="1">
    <source>
        <dbReference type="SAM" id="Phobius"/>
    </source>
</evidence>
<organism evidence="2 3">
    <name type="scientific">Pantoea ananas</name>
    <name type="common">Erwinia uredovora</name>
    <dbReference type="NCBI Taxonomy" id="553"/>
    <lineage>
        <taxon>Bacteria</taxon>
        <taxon>Pseudomonadati</taxon>
        <taxon>Pseudomonadota</taxon>
        <taxon>Gammaproteobacteria</taxon>
        <taxon>Enterobacterales</taxon>
        <taxon>Erwiniaceae</taxon>
        <taxon>Pantoea</taxon>
    </lineage>
</organism>
<keyword evidence="1" id="KW-0472">Membrane</keyword>
<feature type="transmembrane region" description="Helical" evidence="1">
    <location>
        <begin position="20"/>
        <end position="40"/>
    </location>
</feature>
<evidence type="ECO:0000313" key="3">
    <source>
        <dbReference type="Proteomes" id="UP000663901"/>
    </source>
</evidence>
<dbReference type="Proteomes" id="UP000663901">
    <property type="component" value="Chromosome"/>
</dbReference>